<dbReference type="EMBL" id="VZOT01000001">
    <property type="protein sequence ID" value="KAB0588433.1"/>
    <property type="molecule type" value="Genomic_DNA"/>
</dbReference>
<protein>
    <submittedName>
        <fullName evidence="1">Uncharacterized protein</fullName>
    </submittedName>
</protein>
<proteinExistence type="predicted"/>
<dbReference type="AlphaFoldDB" id="A0A6A1R5Y8"/>
<accession>A0A6A1R5Y8</accession>
<dbReference type="RefSeq" id="WP_151042043.1">
    <property type="nucleotide sequence ID" value="NZ_VZOT01000001.1"/>
</dbReference>
<comment type="caution">
    <text evidence="1">The sequence shown here is derived from an EMBL/GenBank/DDBJ whole genome shotgun (WGS) entry which is preliminary data.</text>
</comment>
<gene>
    <name evidence="1" type="ORF">F7P80_00510</name>
</gene>
<name>A0A6A1R5Y8_9BURK</name>
<evidence type="ECO:0000313" key="1">
    <source>
        <dbReference type="EMBL" id="KAB0588433.1"/>
    </source>
</evidence>
<reference evidence="1" key="1">
    <citation type="submission" date="2019-09" db="EMBL/GenBank/DDBJ databases">
        <title>Draft genome sequences of 48 bacterial type strains from the CCUG.</title>
        <authorList>
            <person name="Tunovic T."/>
            <person name="Pineiro-Iglesias B."/>
            <person name="Unosson C."/>
            <person name="Inganas E."/>
            <person name="Ohlen M."/>
            <person name="Cardew S."/>
            <person name="Jensie-Markopoulos S."/>
            <person name="Salva-Serra F."/>
            <person name="Jaen-Luchoro D."/>
            <person name="Karlsson R."/>
            <person name="Svensson-Stadler L."/>
            <person name="Chun J."/>
            <person name="Moore E."/>
        </authorList>
    </citation>
    <scope>NUCLEOTIDE SEQUENCE</scope>
    <source>
        <strain evidence="1">CCUG 15333</strain>
    </source>
</reference>
<organism evidence="1">
    <name type="scientific">Comamonas kerstersii</name>
    <dbReference type="NCBI Taxonomy" id="225992"/>
    <lineage>
        <taxon>Bacteria</taxon>
        <taxon>Pseudomonadati</taxon>
        <taxon>Pseudomonadota</taxon>
        <taxon>Betaproteobacteria</taxon>
        <taxon>Burkholderiales</taxon>
        <taxon>Comamonadaceae</taxon>
        <taxon>Comamonas</taxon>
    </lineage>
</organism>
<sequence>MNVVEQALSNWKNSLPQEVPLAGLISISPIAYKWKALYRARILREVVFWRLHDLLEQSFLLHQQGHALGARILLRSGFETLATLIYLNQLKANVVGGTLNFRTFSDKTSLLLLGSRNDTTKHKSINIVTVLEKCDKRYPGLMALYADLCEAAHPSYEGTCFGYSSIDFDNHITVFRNKWVEMYADKHLSAMQLCMETFEHEYNEVSVSETRRLEKWIEDHDAELEATKSAELTDD</sequence>